<evidence type="ECO:0000313" key="7">
    <source>
        <dbReference type="Proteomes" id="UP000181901"/>
    </source>
</evidence>
<comment type="similarity">
    <text evidence="5">Belongs to the P(II) protein family.</text>
</comment>
<evidence type="ECO:0000256" key="3">
    <source>
        <dbReference type="ARBA" id="ARBA00023163"/>
    </source>
</evidence>
<proteinExistence type="inferred from homology"/>
<keyword evidence="7" id="KW-1185">Reference proteome</keyword>
<dbReference type="InterPro" id="IPR011322">
    <property type="entry name" value="N-reg_PII-like_a/b"/>
</dbReference>
<dbReference type="PROSITE" id="PS00638">
    <property type="entry name" value="PII_GLNB_CTER"/>
    <property type="match status" value="1"/>
</dbReference>
<evidence type="ECO:0000256" key="1">
    <source>
        <dbReference type="ARBA" id="ARBA00002440"/>
    </source>
</evidence>
<accession>A0A1J5N958</accession>
<dbReference type="Pfam" id="PF00543">
    <property type="entry name" value="P-II"/>
    <property type="match status" value="1"/>
</dbReference>
<evidence type="ECO:0000256" key="5">
    <source>
        <dbReference type="RuleBase" id="RU003936"/>
    </source>
</evidence>
<gene>
    <name evidence="6" type="primary">glnB_6</name>
    <name evidence="6" type="ORF">BerOc1_03294</name>
</gene>
<comment type="function">
    <text evidence="1">Could be involved in the regulation of nitrogen fixation.</text>
</comment>
<dbReference type="Gene3D" id="3.30.70.120">
    <property type="match status" value="1"/>
</dbReference>
<dbReference type="PANTHER" id="PTHR30115">
    <property type="entry name" value="NITROGEN REGULATORY PROTEIN P-II"/>
    <property type="match status" value="1"/>
</dbReference>
<evidence type="ECO:0000256" key="4">
    <source>
        <dbReference type="ARBA" id="ARBA00023231"/>
    </source>
</evidence>
<comment type="caution">
    <text evidence="6">The sequence shown here is derived from an EMBL/GenBank/DDBJ whole genome shotgun (WGS) entry which is preliminary data.</text>
</comment>
<dbReference type="RefSeq" id="WP_242653023.1">
    <property type="nucleotide sequence ID" value="NZ_LKAQ01000004.1"/>
</dbReference>
<dbReference type="GO" id="GO:0005829">
    <property type="term" value="C:cytosol"/>
    <property type="evidence" value="ECO:0007669"/>
    <property type="project" value="TreeGrafter"/>
</dbReference>
<dbReference type="GO" id="GO:0006808">
    <property type="term" value="P:regulation of nitrogen utilization"/>
    <property type="evidence" value="ECO:0007669"/>
    <property type="project" value="InterPro"/>
</dbReference>
<reference evidence="6 7" key="1">
    <citation type="submission" date="2015-09" db="EMBL/GenBank/DDBJ databases">
        <title>Genome of Desulfovibrio dechloracetivorans BerOc1, a mercury methylating strain isolated from highly hydrocarbons and metals contaminated coastal sediments.</title>
        <authorList>
            <person name="Goni Urriza M."/>
            <person name="Gassie C."/>
            <person name="Bouchez O."/>
            <person name="Klopp C."/>
            <person name="Ranchou-Peyruse A."/>
            <person name="Remy G."/>
        </authorList>
    </citation>
    <scope>NUCLEOTIDE SEQUENCE [LARGE SCALE GENOMIC DNA]</scope>
    <source>
        <strain evidence="6 7">BerOc1</strain>
    </source>
</reference>
<dbReference type="GO" id="GO:0030234">
    <property type="term" value="F:enzyme regulator activity"/>
    <property type="evidence" value="ECO:0007669"/>
    <property type="project" value="InterPro"/>
</dbReference>
<dbReference type="InterPro" id="IPR015867">
    <property type="entry name" value="N-reg_PII/ATP_PRibTrfase_C"/>
</dbReference>
<organism evidence="6 7">
    <name type="scientific">Pseudodesulfovibrio hydrargyri</name>
    <dbReference type="NCBI Taxonomy" id="2125990"/>
    <lineage>
        <taxon>Bacteria</taxon>
        <taxon>Pseudomonadati</taxon>
        <taxon>Thermodesulfobacteriota</taxon>
        <taxon>Desulfovibrionia</taxon>
        <taxon>Desulfovibrionales</taxon>
        <taxon>Desulfovibrionaceae</taxon>
    </lineage>
</organism>
<dbReference type="InterPro" id="IPR002187">
    <property type="entry name" value="N-reg_PII"/>
</dbReference>
<dbReference type="GO" id="GO:0005524">
    <property type="term" value="F:ATP binding"/>
    <property type="evidence" value="ECO:0007669"/>
    <property type="project" value="TreeGrafter"/>
</dbReference>
<name>A0A1J5N958_9BACT</name>
<dbReference type="PROSITE" id="PS51343">
    <property type="entry name" value="PII_GLNB_DOM"/>
    <property type="match status" value="1"/>
</dbReference>
<dbReference type="PANTHER" id="PTHR30115:SF13">
    <property type="entry name" value="PII-LIKE PROTEIN GLNBI"/>
    <property type="match status" value="1"/>
</dbReference>
<keyword evidence="3" id="KW-0804">Transcription</keyword>
<dbReference type="SMART" id="SM00938">
    <property type="entry name" value="P-II"/>
    <property type="match status" value="1"/>
</dbReference>
<keyword evidence="2" id="KW-0805">Transcription regulation</keyword>
<dbReference type="PRINTS" id="PR00340">
    <property type="entry name" value="PIIGLNB"/>
</dbReference>
<dbReference type="EMBL" id="LKAQ01000004">
    <property type="protein sequence ID" value="OIQ51344.1"/>
    <property type="molecule type" value="Genomic_DNA"/>
</dbReference>
<evidence type="ECO:0000313" key="6">
    <source>
        <dbReference type="EMBL" id="OIQ51344.1"/>
    </source>
</evidence>
<evidence type="ECO:0000256" key="2">
    <source>
        <dbReference type="ARBA" id="ARBA00023015"/>
    </source>
</evidence>
<dbReference type="Proteomes" id="UP000181901">
    <property type="component" value="Unassembled WGS sequence"/>
</dbReference>
<protein>
    <submittedName>
        <fullName evidence="6">Nitrogen regulatory protein P-II</fullName>
    </submittedName>
</protein>
<dbReference type="SUPFAM" id="SSF54913">
    <property type="entry name" value="GlnB-like"/>
    <property type="match status" value="1"/>
</dbReference>
<keyword evidence="4" id="KW-0535">Nitrogen fixation</keyword>
<sequence>MALKMIKAIVRADAADIVADGLAEAGFASMTKIGAFGRGKQKGITVGTIHYDELPRTILLMVVEEADVDEVLKLIHYKAYTGNFGDGKVFVTPVENAVTVRTGTNGL</sequence>
<dbReference type="AlphaFoldDB" id="A0A1J5N958"/>
<dbReference type="InterPro" id="IPR017918">
    <property type="entry name" value="N-reg_PII_CS"/>
</dbReference>